<dbReference type="GeneID" id="22475453"/>
<name>A0A076G6P5_9CAUD</name>
<accession>A0A076G6P5</accession>
<dbReference type="KEGG" id="vg:22475453"/>
<reference evidence="1 2" key="1">
    <citation type="journal article" date="2015" name="Genome Announc.">
        <title>Genomic Analysis of Broad-Host-Range Enterobacteriophage Av-05.</title>
        <authorList>
            <person name="Amarillas L."/>
            <person name="Lopez-Cuevas O."/>
            <person name="Leon-Felix J."/>
            <person name="Castro-Del Campo N."/>
            <person name="Gerba C.P."/>
            <person name="Chaidez C."/>
        </authorList>
    </citation>
    <scope>NUCLEOTIDE SEQUENCE [LARGE SCALE GENOMIC DNA]</scope>
</reference>
<gene>
    <name evidence="1" type="ORF">Av05_00112</name>
</gene>
<protein>
    <submittedName>
        <fullName evidence="1">Uncharacterized protein</fullName>
    </submittedName>
</protein>
<organism evidence="1 2">
    <name type="scientific">Escherichia phage Av-05</name>
    <dbReference type="NCBI Taxonomy" id="1527519"/>
    <lineage>
        <taxon>Viruses</taxon>
        <taxon>Duplodnaviria</taxon>
        <taxon>Heunggongvirae</taxon>
        <taxon>Uroviricota</taxon>
        <taxon>Caudoviricetes</taxon>
        <taxon>Vequintavirinae</taxon>
        <taxon>Avunavirus</taxon>
        <taxon>Avunavirus Av05</taxon>
    </lineage>
</organism>
<proteinExistence type="predicted"/>
<evidence type="ECO:0000313" key="1">
    <source>
        <dbReference type="EMBL" id="AII27655.1"/>
    </source>
</evidence>
<evidence type="ECO:0000313" key="2">
    <source>
        <dbReference type="Proteomes" id="UP000028961"/>
    </source>
</evidence>
<dbReference type="EMBL" id="KM190144">
    <property type="protein sequence ID" value="AII27655.1"/>
    <property type="molecule type" value="Genomic_DNA"/>
</dbReference>
<keyword evidence="2" id="KW-1185">Reference proteome</keyword>
<dbReference type="RefSeq" id="YP_009111186.1">
    <property type="nucleotide sequence ID" value="NC_025830.1"/>
</dbReference>
<sequence length="97" mass="10645">MTKEMWEHHEDLFGENQVIVKGSLEKYGNGIESYSPICTAENGNLALAIAMCPLIVDALEQALPYVKAAAKADGHANGTYQLASNIVSDWKRYMNKG</sequence>
<dbReference type="Proteomes" id="UP000028961">
    <property type="component" value="Segment"/>
</dbReference>